<sequence length="189" mass="21620">MSSRHSKRSHGHSSGRSSRRTTQVILQQNTAQLIESLNTHRVNTLTELCRIERVAATASDEDALAFQEPMTSAWNYYVTSNNLLSELRGLTRNYPFSSDALDDAKYRVNNDPESNRSWNYAWLVLVKMMDDQMVEAYAASEAAKPEMWGGRVPDAEEAQQLALCFAWEWNDAIRQMLRHWDTPPTTTGY</sequence>
<evidence type="ECO:0000256" key="1">
    <source>
        <dbReference type="SAM" id="MobiDB-lite"/>
    </source>
</evidence>
<dbReference type="Proteomes" id="UP000235672">
    <property type="component" value="Unassembled WGS sequence"/>
</dbReference>
<dbReference type="OrthoDB" id="4932428at2759"/>
<dbReference type="AlphaFoldDB" id="A0A2J6QMW2"/>
<organism evidence="2 3">
    <name type="scientific">Hyaloscypha hepaticicola</name>
    <dbReference type="NCBI Taxonomy" id="2082293"/>
    <lineage>
        <taxon>Eukaryota</taxon>
        <taxon>Fungi</taxon>
        <taxon>Dikarya</taxon>
        <taxon>Ascomycota</taxon>
        <taxon>Pezizomycotina</taxon>
        <taxon>Leotiomycetes</taxon>
        <taxon>Helotiales</taxon>
        <taxon>Hyaloscyphaceae</taxon>
        <taxon>Hyaloscypha</taxon>
    </lineage>
</organism>
<keyword evidence="3" id="KW-1185">Reference proteome</keyword>
<reference evidence="2 3" key="1">
    <citation type="submission" date="2016-05" db="EMBL/GenBank/DDBJ databases">
        <title>A degradative enzymes factory behind the ericoid mycorrhizal symbiosis.</title>
        <authorList>
            <consortium name="DOE Joint Genome Institute"/>
            <person name="Martino E."/>
            <person name="Morin E."/>
            <person name="Grelet G."/>
            <person name="Kuo A."/>
            <person name="Kohler A."/>
            <person name="Daghino S."/>
            <person name="Barry K."/>
            <person name="Choi C."/>
            <person name="Cichocki N."/>
            <person name="Clum A."/>
            <person name="Copeland A."/>
            <person name="Hainaut M."/>
            <person name="Haridas S."/>
            <person name="Labutti K."/>
            <person name="Lindquist E."/>
            <person name="Lipzen A."/>
            <person name="Khouja H.-R."/>
            <person name="Murat C."/>
            <person name="Ohm R."/>
            <person name="Olson A."/>
            <person name="Spatafora J."/>
            <person name="Veneault-Fourrey C."/>
            <person name="Henrissat B."/>
            <person name="Grigoriev I."/>
            <person name="Martin F."/>
            <person name="Perotto S."/>
        </authorList>
    </citation>
    <scope>NUCLEOTIDE SEQUENCE [LARGE SCALE GENOMIC DNA]</scope>
    <source>
        <strain evidence="2 3">UAMH 7357</strain>
    </source>
</reference>
<accession>A0A2J6QMW2</accession>
<feature type="compositionally biased region" description="Basic residues" evidence="1">
    <location>
        <begin position="1"/>
        <end position="19"/>
    </location>
</feature>
<gene>
    <name evidence="2" type="ORF">NA56DRAFT_696607</name>
</gene>
<dbReference type="EMBL" id="KZ613465">
    <property type="protein sequence ID" value="PMD27601.1"/>
    <property type="molecule type" value="Genomic_DNA"/>
</dbReference>
<name>A0A2J6QMW2_9HELO</name>
<feature type="region of interest" description="Disordered" evidence="1">
    <location>
        <begin position="1"/>
        <end position="22"/>
    </location>
</feature>
<evidence type="ECO:0000313" key="2">
    <source>
        <dbReference type="EMBL" id="PMD27601.1"/>
    </source>
</evidence>
<evidence type="ECO:0000313" key="3">
    <source>
        <dbReference type="Proteomes" id="UP000235672"/>
    </source>
</evidence>
<protein>
    <submittedName>
        <fullName evidence="2">Uncharacterized protein</fullName>
    </submittedName>
</protein>
<proteinExistence type="predicted"/>